<dbReference type="Proteomes" id="UP000199427">
    <property type="component" value="Unassembled WGS sequence"/>
</dbReference>
<dbReference type="InterPro" id="IPR013830">
    <property type="entry name" value="SGNH_hydro"/>
</dbReference>
<dbReference type="EMBL" id="FOES01000005">
    <property type="protein sequence ID" value="SEP99960.1"/>
    <property type="molecule type" value="Genomic_DNA"/>
</dbReference>
<evidence type="ECO:0000313" key="3">
    <source>
        <dbReference type="Proteomes" id="UP000199427"/>
    </source>
</evidence>
<reference evidence="2 3" key="1">
    <citation type="submission" date="2016-10" db="EMBL/GenBank/DDBJ databases">
        <authorList>
            <person name="de Groot N.N."/>
        </authorList>
    </citation>
    <scope>NUCLEOTIDE SEQUENCE [LARGE SCALE GENOMIC DNA]</scope>
    <source>
        <strain evidence="2 3">DSM 21633</strain>
    </source>
</reference>
<proteinExistence type="predicted"/>
<dbReference type="Pfam" id="PF13472">
    <property type="entry name" value="Lipase_GDSL_2"/>
    <property type="match status" value="1"/>
</dbReference>
<organism evidence="2 3">
    <name type="scientific">Piscibacillus halophilus</name>
    <dbReference type="NCBI Taxonomy" id="571933"/>
    <lineage>
        <taxon>Bacteria</taxon>
        <taxon>Bacillati</taxon>
        <taxon>Bacillota</taxon>
        <taxon>Bacilli</taxon>
        <taxon>Bacillales</taxon>
        <taxon>Bacillaceae</taxon>
        <taxon>Piscibacillus</taxon>
    </lineage>
</organism>
<accession>A0A1H9CFE4</accession>
<dbReference type="STRING" id="571933.SAMN05216362_10555"/>
<keyword evidence="3" id="KW-1185">Reference proteome</keyword>
<dbReference type="AlphaFoldDB" id="A0A1H9CFE4"/>
<dbReference type="Gene3D" id="3.40.50.1110">
    <property type="entry name" value="SGNH hydrolase"/>
    <property type="match status" value="1"/>
</dbReference>
<gene>
    <name evidence="2" type="ORF">SAMN05216362_10555</name>
</gene>
<evidence type="ECO:0000313" key="2">
    <source>
        <dbReference type="EMBL" id="SEP99960.1"/>
    </source>
</evidence>
<name>A0A1H9CFE4_9BACI</name>
<feature type="domain" description="SGNH hydrolase-type esterase" evidence="1">
    <location>
        <begin position="9"/>
        <end position="197"/>
    </location>
</feature>
<sequence>MNDFIVYKALGDSLTVGIGNYFSKGFVNRYAQRAVETLQLPVRTEVFAKNKLTSDNLLYRIQDEKVQSRLMTANIITITIGGNDLLQANETFLHSFNPSVFDEVTFQFYLNMMSILSEIHYLKSLHPTPYIIRLIGLYNPFPHLSYSDFWVQRFNDILLSFKDEQTQFVDIYSYFIYAGEHLFNFGRLHPNKYGYEVIAEATAASGFEPLKQAIWSHKA</sequence>
<dbReference type="InterPro" id="IPR036514">
    <property type="entry name" value="SGNH_hydro_sf"/>
</dbReference>
<dbReference type="SUPFAM" id="SSF52266">
    <property type="entry name" value="SGNH hydrolase"/>
    <property type="match status" value="1"/>
</dbReference>
<dbReference type="RefSeq" id="WP_091772788.1">
    <property type="nucleotide sequence ID" value="NZ_FOES01000005.1"/>
</dbReference>
<evidence type="ECO:0000259" key="1">
    <source>
        <dbReference type="Pfam" id="PF13472"/>
    </source>
</evidence>
<dbReference type="OrthoDB" id="26855at2"/>
<protein>
    <submittedName>
        <fullName evidence="2">Lysophospholipase L1</fullName>
    </submittedName>
</protein>